<proteinExistence type="predicted"/>
<gene>
    <name evidence="2" type="ORF">AVEN_134381_1</name>
    <name evidence="1" type="ORF">AVEN_216944_1</name>
</gene>
<dbReference type="AlphaFoldDB" id="A0A4Y2B0L1"/>
<dbReference type="EMBL" id="BGPR01233860">
    <property type="protein sequence ID" value="GBL85538.1"/>
    <property type="molecule type" value="Genomic_DNA"/>
</dbReference>
<dbReference type="EMBL" id="BGPR01233812">
    <property type="protein sequence ID" value="GBL85348.1"/>
    <property type="molecule type" value="Genomic_DNA"/>
</dbReference>
<accession>A0A4Y2B0L1</accession>
<name>A0A4Y2B0L1_ARAVE</name>
<sequence>MAFLTKFRKVDLVRLAEEMGLDITSEDRVIDICKKIKNSPDYEEEFAKGQLDVIVQERENEIAQAESGRNSPPFDLEWTH</sequence>
<reference evidence="2 3" key="1">
    <citation type="journal article" date="2019" name="Sci. Rep.">
        <title>Orb-weaving spider Araneus ventricosus genome elucidates the spidroin gene catalogue.</title>
        <authorList>
            <person name="Kono N."/>
            <person name="Nakamura H."/>
            <person name="Ohtoshi R."/>
            <person name="Moran D.A.P."/>
            <person name="Shinohara A."/>
            <person name="Yoshida Y."/>
            <person name="Fujiwara M."/>
            <person name="Mori M."/>
            <person name="Tomita M."/>
            <person name="Arakawa K."/>
        </authorList>
    </citation>
    <scope>NUCLEOTIDE SEQUENCE [LARGE SCALE GENOMIC DNA]</scope>
</reference>
<keyword evidence="3" id="KW-1185">Reference proteome</keyword>
<evidence type="ECO:0000313" key="2">
    <source>
        <dbReference type="EMBL" id="GBL85538.1"/>
    </source>
</evidence>
<organism evidence="2 3">
    <name type="scientific">Araneus ventricosus</name>
    <name type="common">Orbweaver spider</name>
    <name type="synonym">Epeira ventricosa</name>
    <dbReference type="NCBI Taxonomy" id="182803"/>
    <lineage>
        <taxon>Eukaryota</taxon>
        <taxon>Metazoa</taxon>
        <taxon>Ecdysozoa</taxon>
        <taxon>Arthropoda</taxon>
        <taxon>Chelicerata</taxon>
        <taxon>Arachnida</taxon>
        <taxon>Araneae</taxon>
        <taxon>Araneomorphae</taxon>
        <taxon>Entelegynae</taxon>
        <taxon>Araneoidea</taxon>
        <taxon>Araneidae</taxon>
        <taxon>Araneus</taxon>
    </lineage>
</organism>
<dbReference type="OrthoDB" id="6436980at2759"/>
<comment type="caution">
    <text evidence="2">The sequence shown here is derived from an EMBL/GenBank/DDBJ whole genome shotgun (WGS) entry which is preliminary data.</text>
</comment>
<evidence type="ECO:0000313" key="3">
    <source>
        <dbReference type="Proteomes" id="UP000499080"/>
    </source>
</evidence>
<protein>
    <submittedName>
        <fullName evidence="2">Uncharacterized protein</fullName>
    </submittedName>
</protein>
<dbReference type="Proteomes" id="UP000499080">
    <property type="component" value="Unassembled WGS sequence"/>
</dbReference>
<evidence type="ECO:0000313" key="1">
    <source>
        <dbReference type="EMBL" id="GBL85348.1"/>
    </source>
</evidence>